<dbReference type="GO" id="GO:0005634">
    <property type="term" value="C:nucleus"/>
    <property type="evidence" value="ECO:0007669"/>
    <property type="project" value="UniProtKB-SubCell"/>
</dbReference>
<dbReference type="Pfam" id="PF01352">
    <property type="entry name" value="KRAB"/>
    <property type="match status" value="1"/>
</dbReference>
<keyword evidence="4" id="KW-0863">Zinc-finger</keyword>
<dbReference type="GO" id="GO:0006355">
    <property type="term" value="P:regulation of DNA-templated transcription"/>
    <property type="evidence" value="ECO:0007669"/>
    <property type="project" value="InterPro"/>
</dbReference>
<reference evidence="7" key="1">
    <citation type="journal article" date="2005" name="Genome Res.">
        <title>Gene and alternative splicing annotation with AIR.</title>
        <authorList>
            <person name="Florea L."/>
            <person name="Di Francesco V."/>
            <person name="Miller J."/>
            <person name="Turner R."/>
            <person name="Yao A."/>
            <person name="Harris M."/>
            <person name="Walenz B."/>
            <person name="Mobarry C."/>
            <person name="Merkulov G.V."/>
            <person name="Charlab R."/>
            <person name="Dew I."/>
            <person name="Deng Z."/>
            <person name="Istrail S."/>
            <person name="Li P."/>
            <person name="Sutton G."/>
        </authorList>
    </citation>
    <scope>NUCLEOTIDE SEQUENCE</scope>
    <source>
        <strain evidence="7">BN</strain>
    </source>
</reference>
<dbReference type="CDD" id="cd07765">
    <property type="entry name" value="KRAB_A-box"/>
    <property type="match status" value="1"/>
</dbReference>
<organism evidence="7">
    <name type="scientific">Rattus norvegicus</name>
    <name type="common">Rat</name>
    <dbReference type="NCBI Taxonomy" id="10116"/>
    <lineage>
        <taxon>Eukaryota</taxon>
        <taxon>Metazoa</taxon>
        <taxon>Chordata</taxon>
        <taxon>Craniata</taxon>
        <taxon>Vertebrata</taxon>
        <taxon>Euteleostomi</taxon>
        <taxon>Mammalia</taxon>
        <taxon>Eutheria</taxon>
        <taxon>Euarchontoglires</taxon>
        <taxon>Glires</taxon>
        <taxon>Rodentia</taxon>
        <taxon>Myomorpha</taxon>
        <taxon>Muroidea</taxon>
        <taxon>Muridae</taxon>
        <taxon>Murinae</taxon>
        <taxon>Rattus</taxon>
    </lineage>
</organism>
<dbReference type="PANTHER" id="PTHR23234:SF10">
    <property type="entry name" value="RIKEN CDNA 6720489N17 GENE-RELATED"/>
    <property type="match status" value="1"/>
</dbReference>
<evidence type="ECO:0000256" key="3">
    <source>
        <dbReference type="ARBA" id="ARBA00022737"/>
    </source>
</evidence>
<evidence type="ECO:0000256" key="1">
    <source>
        <dbReference type="ARBA" id="ARBA00004123"/>
    </source>
</evidence>
<evidence type="ECO:0000256" key="5">
    <source>
        <dbReference type="ARBA" id="ARBA00022833"/>
    </source>
</evidence>
<dbReference type="Gene3D" id="6.10.140.140">
    <property type="match status" value="1"/>
</dbReference>
<protein>
    <submittedName>
        <fullName evidence="7">RCG29415</fullName>
    </submittedName>
</protein>
<sequence>MDPVTYDDVHVNFTHEEWALLDPSQKNLYKDVMLETYLNLCGIGCKWEDCNIEEHCQSSGRHERDLLNMAYPFLMGTQSKEDRWTTT</sequence>
<feature type="domain" description="KRAB" evidence="6">
    <location>
        <begin position="4"/>
        <end position="87"/>
    </location>
</feature>
<keyword evidence="3" id="KW-0677">Repeat</keyword>
<dbReference type="PANTHER" id="PTHR23234">
    <property type="entry name" value="ZNF44 PROTEIN"/>
    <property type="match status" value="1"/>
</dbReference>
<gene>
    <name evidence="7" type="ORF">rCG_29415</name>
</gene>
<dbReference type="EMBL" id="CH474029">
    <property type="protein sequence ID" value="EDL89113.1"/>
    <property type="molecule type" value="Genomic_DNA"/>
</dbReference>
<dbReference type="GO" id="GO:0008270">
    <property type="term" value="F:zinc ion binding"/>
    <property type="evidence" value="ECO:0007669"/>
    <property type="project" value="UniProtKB-KW"/>
</dbReference>
<comment type="subcellular location">
    <subcellularLocation>
        <location evidence="1">Nucleus</location>
    </subcellularLocation>
</comment>
<dbReference type="AlphaFoldDB" id="A6K844"/>
<dbReference type="InterPro" id="IPR001909">
    <property type="entry name" value="KRAB"/>
</dbReference>
<name>A6K844_RAT</name>
<evidence type="ECO:0000256" key="2">
    <source>
        <dbReference type="ARBA" id="ARBA00022723"/>
    </source>
</evidence>
<keyword evidence="2" id="KW-0479">Metal-binding</keyword>
<keyword evidence="5" id="KW-0862">Zinc</keyword>
<evidence type="ECO:0000256" key="4">
    <source>
        <dbReference type="ARBA" id="ARBA00022771"/>
    </source>
</evidence>
<dbReference type="InterPro" id="IPR050758">
    <property type="entry name" value="Znf_C2H2-type"/>
</dbReference>
<dbReference type="InterPro" id="IPR036051">
    <property type="entry name" value="KRAB_dom_sf"/>
</dbReference>
<dbReference type="Proteomes" id="UP000234681">
    <property type="component" value="Chromosome 7"/>
</dbReference>
<reference evidence="7" key="2">
    <citation type="submission" date="2005-07" db="EMBL/GenBank/DDBJ databases">
        <authorList>
            <person name="Mural R.J."/>
            <person name="Li P.W."/>
            <person name="Adams M.D."/>
            <person name="Amanatides P.G."/>
            <person name="Baden-Tillson H."/>
            <person name="Barnstead M."/>
            <person name="Chin S.H."/>
            <person name="Dew I."/>
            <person name="Evans C.A."/>
            <person name="Ferriera S."/>
            <person name="Flanigan M."/>
            <person name="Fosler C."/>
            <person name="Glodek A."/>
            <person name="Gu Z."/>
            <person name="Holt R.A."/>
            <person name="Jennings D."/>
            <person name="Kraft C.L."/>
            <person name="Lu F."/>
            <person name="Nguyen T."/>
            <person name="Nusskern D.R."/>
            <person name="Pfannkoch C.M."/>
            <person name="Sitter C."/>
            <person name="Sutton G.G."/>
            <person name="Venter J.C."/>
            <person name="Wang Z."/>
            <person name="Woodage T."/>
            <person name="Zheng X.H."/>
            <person name="Zhong F."/>
        </authorList>
    </citation>
    <scope>NUCLEOTIDE SEQUENCE</scope>
    <source>
        <strain evidence="7">BN</strain>
    </source>
</reference>
<dbReference type="SMART" id="SM00349">
    <property type="entry name" value="KRAB"/>
    <property type="match status" value="1"/>
</dbReference>
<proteinExistence type="predicted"/>
<accession>A6K844</accession>
<dbReference type="SMR" id="A6K844"/>
<dbReference type="PROSITE" id="PS50805">
    <property type="entry name" value="KRAB"/>
    <property type="match status" value="1"/>
</dbReference>
<evidence type="ECO:0000313" key="7">
    <source>
        <dbReference type="EMBL" id="EDL89113.1"/>
    </source>
</evidence>
<evidence type="ECO:0000259" key="6">
    <source>
        <dbReference type="PROSITE" id="PS50805"/>
    </source>
</evidence>
<dbReference type="SUPFAM" id="SSF109640">
    <property type="entry name" value="KRAB domain (Kruppel-associated box)"/>
    <property type="match status" value="1"/>
</dbReference>